<feature type="region of interest" description="Disordered" evidence="3">
    <location>
        <begin position="355"/>
        <end position="506"/>
    </location>
</feature>
<evidence type="ECO:0000313" key="6">
    <source>
        <dbReference type="Proteomes" id="UP001301140"/>
    </source>
</evidence>
<keyword evidence="4" id="KW-0732">Signal</keyword>
<accession>A0AAP4D4S6</accession>
<name>A0AAP4D4S6_9PROT</name>
<dbReference type="InterPro" id="IPR012334">
    <property type="entry name" value="Pectin_lyas_fold"/>
</dbReference>
<dbReference type="Gene3D" id="2.160.20.10">
    <property type="entry name" value="Single-stranded right-handed beta-helix, Pectin lyase-like"/>
    <property type="match status" value="1"/>
</dbReference>
<proteinExistence type="predicted"/>
<dbReference type="RefSeq" id="WP_327788831.1">
    <property type="nucleotide sequence ID" value="NZ_JARGEQ010000082.1"/>
</dbReference>
<comment type="caution">
    <text evidence="5">The sequence shown here is derived from an EMBL/GenBank/DDBJ whole genome shotgun (WGS) entry which is preliminary data.</text>
</comment>
<keyword evidence="2" id="KW-0325">Glycoprotein</keyword>
<dbReference type="InterPro" id="IPR011050">
    <property type="entry name" value="Pectin_lyase_fold/virulence"/>
</dbReference>
<dbReference type="AlphaFoldDB" id="A0AAP4D4S6"/>
<dbReference type="SUPFAM" id="SSF51126">
    <property type="entry name" value="Pectin lyase-like"/>
    <property type="match status" value="1"/>
</dbReference>
<feature type="signal peptide" evidence="4">
    <location>
        <begin position="1"/>
        <end position="21"/>
    </location>
</feature>
<evidence type="ECO:0000256" key="4">
    <source>
        <dbReference type="SAM" id="SignalP"/>
    </source>
</evidence>
<feature type="compositionally biased region" description="Gly residues" evidence="3">
    <location>
        <begin position="428"/>
        <end position="495"/>
    </location>
</feature>
<dbReference type="EMBL" id="JARGEQ010000082">
    <property type="protein sequence ID" value="MDF1586419.1"/>
    <property type="molecule type" value="Genomic_DNA"/>
</dbReference>
<gene>
    <name evidence="5" type="ORF">PZ740_08480</name>
</gene>
<dbReference type="GO" id="GO:0046872">
    <property type="term" value="F:metal ion binding"/>
    <property type="evidence" value="ECO:0007669"/>
    <property type="project" value="UniProtKB-KW"/>
</dbReference>
<keyword evidence="1" id="KW-0479">Metal-binding</keyword>
<feature type="chain" id="PRO_5042931429" description="Pectate lyase" evidence="4">
    <location>
        <begin position="22"/>
        <end position="526"/>
    </location>
</feature>
<organism evidence="5 6">
    <name type="scientific">Marinimicrococcus flavescens</name>
    <dbReference type="NCBI Taxonomy" id="3031815"/>
    <lineage>
        <taxon>Bacteria</taxon>
        <taxon>Pseudomonadati</taxon>
        <taxon>Pseudomonadota</taxon>
        <taxon>Alphaproteobacteria</taxon>
        <taxon>Geminicoccales</taxon>
        <taxon>Geminicoccaceae</taxon>
        <taxon>Marinimicrococcus</taxon>
    </lineage>
</organism>
<dbReference type="PANTHER" id="PTHR42970:SF1">
    <property type="entry name" value="PECTATE LYASE C-RELATED"/>
    <property type="match status" value="1"/>
</dbReference>
<dbReference type="PANTHER" id="PTHR42970">
    <property type="entry name" value="PECTATE LYASE C-RELATED"/>
    <property type="match status" value="1"/>
</dbReference>
<sequence>MKRLSLAVAGVAALMASEASAAPLAFPGAAGFGAAAKGGRGGAVYQVTNLNDSGSGSLRACAEANGPRTCVFRVGGTIELQNEITVSSPYLTIAGQTAPGGGIQLRLSDQNKRRVLRISASDVVIRHLRLRRGATARSAYPGGTCCGDTVAIQDASRVILDHVSLGFATDENLDLNNAQDVTVQNSIIAYGLRYATDSDTVSDPAQHHSMGTLVSGSSTRFTLYKNLMAFNMNRNPRLQAGLNDVRGNVVYGAQFNPITASSGAQVNVVGNTFDPRPGRGFSYVINTRSASAYAEGNDSPVAMFGSGASKAANAFALPYDLPVDAGSAKSEVLAKAGAQPRDSLDQLVVGHVKAGSGSVIDSPSDVGGWPELGSGKAPADVDKDGMDDLWESANGLNPGNANDRNADRNGDGYTNLEEYLASLVDGSGTTGGGTTGGDTTGGDTTGGDTTGGDTTGGDTTGGDTTGGDTTGGGTTGGGTTGGDTTGGDTTGGDTAGGDTAQEDRWQKWQEWRERWEERRNRWRRNG</sequence>
<keyword evidence="6" id="KW-1185">Reference proteome</keyword>
<dbReference type="InterPro" id="IPR052063">
    <property type="entry name" value="Polysaccharide_Lyase_1"/>
</dbReference>
<protein>
    <recommendedName>
        <fullName evidence="7">Pectate lyase</fullName>
    </recommendedName>
</protein>
<reference evidence="5 6" key="1">
    <citation type="submission" date="2023-03" db="EMBL/GenBank/DDBJ databases">
        <title>YIM 152171 draft genome.</title>
        <authorList>
            <person name="Yang Z."/>
        </authorList>
    </citation>
    <scope>NUCLEOTIDE SEQUENCE [LARGE SCALE GENOMIC DNA]</scope>
    <source>
        <strain evidence="5 6">YIM 152171</strain>
    </source>
</reference>
<evidence type="ECO:0008006" key="7">
    <source>
        <dbReference type="Google" id="ProtNLM"/>
    </source>
</evidence>
<evidence type="ECO:0000313" key="5">
    <source>
        <dbReference type="EMBL" id="MDF1586419.1"/>
    </source>
</evidence>
<evidence type="ECO:0000256" key="2">
    <source>
        <dbReference type="ARBA" id="ARBA00023180"/>
    </source>
</evidence>
<evidence type="ECO:0000256" key="3">
    <source>
        <dbReference type="SAM" id="MobiDB-lite"/>
    </source>
</evidence>
<dbReference type="Proteomes" id="UP001301140">
    <property type="component" value="Unassembled WGS sequence"/>
</dbReference>
<evidence type="ECO:0000256" key="1">
    <source>
        <dbReference type="ARBA" id="ARBA00022723"/>
    </source>
</evidence>